<keyword evidence="2" id="KW-1185">Reference proteome</keyword>
<name>A0A1G8RY22_9RHOB</name>
<dbReference type="RefSeq" id="WP_131821851.1">
    <property type="nucleotide sequence ID" value="NZ_FNEJ01000022.1"/>
</dbReference>
<sequence>MTDCHMDFVTCATALALKRGGMTLCTRLILDLDTVMGGAEPVPSEDALLSVWQAGRRIIEARRQADDVAFDAAHHLLRLALSAYWNRRARAVPLLEHALQVIDPGDRA</sequence>
<accession>A0A1G8RY22</accession>
<dbReference type="Proteomes" id="UP000199093">
    <property type="component" value="Unassembled WGS sequence"/>
</dbReference>
<evidence type="ECO:0000313" key="1">
    <source>
        <dbReference type="EMBL" id="SDJ21866.1"/>
    </source>
</evidence>
<dbReference type="EMBL" id="FNEJ01000022">
    <property type="protein sequence ID" value="SDJ21866.1"/>
    <property type="molecule type" value="Genomic_DNA"/>
</dbReference>
<dbReference type="STRING" id="555512.SAMN04487993_102235"/>
<gene>
    <name evidence="1" type="ORF">SAMN04487993_102235</name>
</gene>
<organism evidence="1 2">
    <name type="scientific">Salipiger marinus</name>
    <dbReference type="NCBI Taxonomy" id="555512"/>
    <lineage>
        <taxon>Bacteria</taxon>
        <taxon>Pseudomonadati</taxon>
        <taxon>Pseudomonadota</taxon>
        <taxon>Alphaproteobacteria</taxon>
        <taxon>Rhodobacterales</taxon>
        <taxon>Roseobacteraceae</taxon>
        <taxon>Salipiger</taxon>
    </lineage>
</organism>
<protein>
    <submittedName>
        <fullName evidence="1">Uncharacterized protein</fullName>
    </submittedName>
</protein>
<proteinExistence type="predicted"/>
<reference evidence="1 2" key="1">
    <citation type="submission" date="2016-10" db="EMBL/GenBank/DDBJ databases">
        <authorList>
            <person name="de Groot N.N."/>
        </authorList>
    </citation>
    <scope>NUCLEOTIDE SEQUENCE [LARGE SCALE GENOMIC DNA]</scope>
    <source>
        <strain evidence="1 2">DSM 26424</strain>
    </source>
</reference>
<dbReference type="AlphaFoldDB" id="A0A1G8RY22"/>
<evidence type="ECO:0000313" key="2">
    <source>
        <dbReference type="Proteomes" id="UP000199093"/>
    </source>
</evidence>